<evidence type="ECO:0000256" key="2">
    <source>
        <dbReference type="ARBA" id="ARBA00023315"/>
    </source>
</evidence>
<reference evidence="4 5" key="1">
    <citation type="submission" date="2016-10" db="EMBL/GenBank/DDBJ databases">
        <authorList>
            <person name="de Groot N.N."/>
        </authorList>
    </citation>
    <scope>NUCLEOTIDE SEQUENCE [LARGE SCALE GENOMIC DNA]</scope>
    <source>
        <strain evidence="4 5">DSM 27375</strain>
    </source>
</reference>
<dbReference type="OrthoDB" id="9789603at2"/>
<dbReference type="EMBL" id="FNBL01000006">
    <property type="protein sequence ID" value="SDF69958.1"/>
    <property type="molecule type" value="Genomic_DNA"/>
</dbReference>
<organism evidence="4 5">
    <name type="scientific">Celeribacter baekdonensis</name>
    <dbReference type="NCBI Taxonomy" id="875171"/>
    <lineage>
        <taxon>Bacteria</taxon>
        <taxon>Pseudomonadati</taxon>
        <taxon>Pseudomonadota</taxon>
        <taxon>Alphaproteobacteria</taxon>
        <taxon>Rhodobacterales</taxon>
        <taxon>Roseobacteraceae</taxon>
        <taxon>Celeribacter</taxon>
    </lineage>
</organism>
<evidence type="ECO:0000313" key="4">
    <source>
        <dbReference type="EMBL" id="SDF69958.1"/>
    </source>
</evidence>
<accession>A0A1G7N798</accession>
<protein>
    <submittedName>
        <fullName evidence="4">Acetyltransferase (GNAT) family protein</fullName>
    </submittedName>
</protein>
<dbReference type="PROSITE" id="PS51186">
    <property type="entry name" value="GNAT"/>
    <property type="match status" value="1"/>
</dbReference>
<dbReference type="SUPFAM" id="SSF55729">
    <property type="entry name" value="Acyl-CoA N-acyltransferases (Nat)"/>
    <property type="match status" value="1"/>
</dbReference>
<dbReference type="Proteomes" id="UP000182284">
    <property type="component" value="Unassembled WGS sequence"/>
</dbReference>
<dbReference type="InterPro" id="IPR016181">
    <property type="entry name" value="Acyl_CoA_acyltransferase"/>
</dbReference>
<evidence type="ECO:0000313" key="5">
    <source>
        <dbReference type="Proteomes" id="UP000182284"/>
    </source>
</evidence>
<dbReference type="InterPro" id="IPR000182">
    <property type="entry name" value="GNAT_dom"/>
</dbReference>
<evidence type="ECO:0000259" key="3">
    <source>
        <dbReference type="PROSITE" id="PS51186"/>
    </source>
</evidence>
<evidence type="ECO:0000256" key="1">
    <source>
        <dbReference type="ARBA" id="ARBA00022679"/>
    </source>
</evidence>
<keyword evidence="1 4" id="KW-0808">Transferase</keyword>
<name>A0A1G7N798_9RHOB</name>
<dbReference type="Pfam" id="PF00583">
    <property type="entry name" value="Acetyltransf_1"/>
    <property type="match status" value="1"/>
</dbReference>
<dbReference type="InterPro" id="IPR050832">
    <property type="entry name" value="Bact_Acetyltransf"/>
</dbReference>
<sequence>MIPERILAHDPRLPQVLRLIQTEFADMDGRIDPPSSMHRLTLDSLATEAETDEIWAMGTPPGACVILTPKPGRLYIGKLAVAKPLRGTGLARHLMHHAEVRALDLGLAVLELQTRVELVENHATFRALGFEERERTAHAGYDRPTSITFQKRLSATAKV</sequence>
<dbReference type="GO" id="GO:0016747">
    <property type="term" value="F:acyltransferase activity, transferring groups other than amino-acyl groups"/>
    <property type="evidence" value="ECO:0007669"/>
    <property type="project" value="InterPro"/>
</dbReference>
<dbReference type="Gene3D" id="3.40.630.30">
    <property type="match status" value="1"/>
</dbReference>
<dbReference type="RefSeq" id="WP_074645324.1">
    <property type="nucleotide sequence ID" value="NZ_FNBL01000006.1"/>
</dbReference>
<dbReference type="AlphaFoldDB" id="A0A1G7N798"/>
<gene>
    <name evidence="4" type="ORF">SAMN04488117_106186</name>
</gene>
<keyword evidence="2" id="KW-0012">Acyltransferase</keyword>
<dbReference type="CDD" id="cd04301">
    <property type="entry name" value="NAT_SF"/>
    <property type="match status" value="1"/>
</dbReference>
<proteinExistence type="predicted"/>
<dbReference type="PANTHER" id="PTHR43877">
    <property type="entry name" value="AMINOALKYLPHOSPHONATE N-ACETYLTRANSFERASE-RELATED-RELATED"/>
    <property type="match status" value="1"/>
</dbReference>
<feature type="domain" description="N-acetyltransferase" evidence="3">
    <location>
        <begin position="2"/>
        <end position="154"/>
    </location>
</feature>
<dbReference type="PANTHER" id="PTHR43877:SF2">
    <property type="entry name" value="AMINOALKYLPHOSPHONATE N-ACETYLTRANSFERASE-RELATED"/>
    <property type="match status" value="1"/>
</dbReference>